<name>A0AA36GDH2_9BILA</name>
<reference evidence="2" key="1">
    <citation type="submission" date="2023-06" db="EMBL/GenBank/DDBJ databases">
        <authorList>
            <person name="Delattre M."/>
        </authorList>
    </citation>
    <scope>NUCLEOTIDE SEQUENCE</scope>
    <source>
        <strain evidence="2">AF72</strain>
    </source>
</reference>
<evidence type="ECO:0000313" key="2">
    <source>
        <dbReference type="EMBL" id="CAJ0581390.1"/>
    </source>
</evidence>
<organism evidence="2 3">
    <name type="scientific">Mesorhabditis spiculigera</name>
    <dbReference type="NCBI Taxonomy" id="96644"/>
    <lineage>
        <taxon>Eukaryota</taxon>
        <taxon>Metazoa</taxon>
        <taxon>Ecdysozoa</taxon>
        <taxon>Nematoda</taxon>
        <taxon>Chromadorea</taxon>
        <taxon>Rhabditida</taxon>
        <taxon>Rhabditina</taxon>
        <taxon>Rhabditomorpha</taxon>
        <taxon>Rhabditoidea</taxon>
        <taxon>Rhabditidae</taxon>
        <taxon>Mesorhabditinae</taxon>
        <taxon>Mesorhabditis</taxon>
    </lineage>
</organism>
<feature type="region of interest" description="Disordered" evidence="1">
    <location>
        <begin position="249"/>
        <end position="308"/>
    </location>
</feature>
<evidence type="ECO:0000313" key="3">
    <source>
        <dbReference type="Proteomes" id="UP001177023"/>
    </source>
</evidence>
<evidence type="ECO:0000256" key="1">
    <source>
        <dbReference type="SAM" id="MobiDB-lite"/>
    </source>
</evidence>
<accession>A0AA36GDH2</accession>
<comment type="caution">
    <text evidence="2">The sequence shown here is derived from an EMBL/GenBank/DDBJ whole genome shotgun (WGS) entry which is preliminary data.</text>
</comment>
<proteinExistence type="predicted"/>
<feature type="compositionally biased region" description="Polar residues" evidence="1">
    <location>
        <begin position="330"/>
        <end position="344"/>
    </location>
</feature>
<feature type="non-terminal residue" evidence="2">
    <location>
        <position position="443"/>
    </location>
</feature>
<dbReference type="EMBL" id="CATQJA010002663">
    <property type="protein sequence ID" value="CAJ0581390.1"/>
    <property type="molecule type" value="Genomic_DNA"/>
</dbReference>
<sequence length="443" mass="48144">MMRLQLAADPLIETTRTALGRWAQGEYSGQLLRMTLYEEWLLLITLASYLTQKLGERENRMRTAFDDMIAQLMTLGKPLPADRLLAVTTSGHIDDSHQGPKLSPNDDREWIKAESQAQARAELVRESSEETIFKLFSEVFDRFVENLEIDTARARQAEAENANALTTLTAVKLHLANQREALQKCEKTPSPIANLMRPSRPVQSNNDAADESILVELENNKSGHSTPPCSLNRVCVDVLACVEEPHTASTAMSPFPTLSPSTGRGLSTTASPPTWSYTTDLPSSSSSTSSTFYVSDPSPAGCGGEKKAPVPVGNRAGVAHELDIYDIASTNSTTTTGNEPSAYSPSKMAAGKKNKMKSADEKPRGVCARCGPEAGEQEINTRWTAVSCETCANSFRVATKKLTAPDSGCPGRPNCTPAKPCNTCNYPNWLALGYRVPEKRAMP</sequence>
<feature type="region of interest" description="Disordered" evidence="1">
    <location>
        <begin position="330"/>
        <end position="357"/>
    </location>
</feature>
<feature type="compositionally biased region" description="Low complexity" evidence="1">
    <location>
        <begin position="276"/>
        <end position="298"/>
    </location>
</feature>
<dbReference type="AlphaFoldDB" id="A0AA36GDH2"/>
<dbReference type="Proteomes" id="UP001177023">
    <property type="component" value="Unassembled WGS sequence"/>
</dbReference>
<protein>
    <submittedName>
        <fullName evidence="2">Uncharacterized protein</fullName>
    </submittedName>
</protein>
<keyword evidence="3" id="KW-1185">Reference proteome</keyword>
<feature type="compositionally biased region" description="Polar residues" evidence="1">
    <location>
        <begin position="249"/>
        <end position="275"/>
    </location>
</feature>
<gene>
    <name evidence="2" type="ORF">MSPICULIGERA_LOCUS19551</name>
</gene>